<dbReference type="OrthoDB" id="9780340at2"/>
<evidence type="ECO:0000313" key="2">
    <source>
        <dbReference type="EMBL" id="TCL02179.1"/>
    </source>
</evidence>
<evidence type="ECO:0000313" key="3">
    <source>
        <dbReference type="Proteomes" id="UP000294555"/>
    </source>
</evidence>
<reference evidence="2 3" key="1">
    <citation type="submission" date="2019-02" db="EMBL/GenBank/DDBJ databases">
        <title>Investigation of anaerobic lignin degradation for improved lignocellulosic biofuels.</title>
        <authorList>
            <person name="Deangelis K."/>
        </authorList>
    </citation>
    <scope>NUCLEOTIDE SEQUENCE [LARGE SCALE GENOMIC DNA]</scope>
    <source>
        <strain evidence="2 3">159R</strain>
    </source>
</reference>
<dbReference type="Proteomes" id="UP000294555">
    <property type="component" value="Unassembled WGS sequence"/>
</dbReference>
<feature type="domain" description="Thioredoxin-like fold" evidence="1">
    <location>
        <begin position="57"/>
        <end position="199"/>
    </location>
</feature>
<name>A0A4R1N6P1_9GAMM</name>
<organism evidence="2 3">
    <name type="scientific">Sodalis ligni</name>
    <dbReference type="NCBI Taxonomy" id="2697027"/>
    <lineage>
        <taxon>Bacteria</taxon>
        <taxon>Pseudomonadati</taxon>
        <taxon>Pseudomonadota</taxon>
        <taxon>Gammaproteobacteria</taxon>
        <taxon>Enterobacterales</taxon>
        <taxon>Bruguierivoracaceae</taxon>
        <taxon>Sodalis</taxon>
    </lineage>
</organism>
<dbReference type="CDD" id="cd02972">
    <property type="entry name" value="DsbA_family"/>
    <property type="match status" value="1"/>
</dbReference>
<gene>
    <name evidence="2" type="ORF">EZJ58_0175</name>
</gene>
<dbReference type="Pfam" id="PF13462">
    <property type="entry name" value="Thioredoxin_4"/>
    <property type="match status" value="1"/>
</dbReference>
<proteinExistence type="predicted"/>
<dbReference type="InterPro" id="IPR036249">
    <property type="entry name" value="Thioredoxin-like_sf"/>
</dbReference>
<dbReference type="SUPFAM" id="SSF52833">
    <property type="entry name" value="Thioredoxin-like"/>
    <property type="match status" value="1"/>
</dbReference>
<dbReference type="AlphaFoldDB" id="A0A4R1N6P1"/>
<evidence type="ECO:0000259" key="1">
    <source>
        <dbReference type="Pfam" id="PF13462"/>
    </source>
</evidence>
<dbReference type="Gene3D" id="3.40.30.10">
    <property type="entry name" value="Glutaredoxin"/>
    <property type="match status" value="1"/>
</dbReference>
<sequence length="246" mass="26819">MHPSSRFNIRSVSFSFLLILAATLVAGLVAWTNQGSSHTPVQALSSRASPTRHRPPWHYGNADARYTLIEYADLECPFCREYFPVLRQWIDANPDVNWQWHHLPLQMHEPAATREARLAECAGEAGGPPAFWSAVAWIYQNTRSDGQGLPENAQYPGITSLVQRCLDSEGHGSVIRAQVMEAENQGISAAPTLLLRDNTTGKTILLNGPAEGDALLSAIDLLSINQAVTATPSTTPKPPDNVGDMP</sequence>
<comment type="caution">
    <text evidence="2">The sequence shown here is derived from an EMBL/GenBank/DDBJ whole genome shotgun (WGS) entry which is preliminary data.</text>
</comment>
<dbReference type="EMBL" id="SJOI01000001">
    <property type="protein sequence ID" value="TCL02179.1"/>
    <property type="molecule type" value="Genomic_DNA"/>
</dbReference>
<accession>A0A4R1N6P1</accession>
<protein>
    <submittedName>
        <fullName evidence="2">Thioredoxin-like protein</fullName>
    </submittedName>
</protein>
<keyword evidence="3" id="KW-1185">Reference proteome</keyword>
<dbReference type="InterPro" id="IPR012336">
    <property type="entry name" value="Thioredoxin-like_fold"/>
</dbReference>
<dbReference type="RefSeq" id="WP_132921152.1">
    <property type="nucleotide sequence ID" value="NZ_SJOI01000001.1"/>
</dbReference>